<proteinExistence type="predicted"/>
<evidence type="ECO:0000256" key="1">
    <source>
        <dbReference type="ARBA" id="ARBA00023002"/>
    </source>
</evidence>
<reference evidence="4 5" key="1">
    <citation type="submission" date="2017-06" db="EMBL/GenBank/DDBJ databases">
        <authorList>
            <person name="Kim H.J."/>
            <person name="Triplett B.A."/>
        </authorList>
    </citation>
    <scope>NUCLEOTIDE SEQUENCE [LARGE SCALE GENOMIC DNA]</scope>
    <source>
        <strain evidence="4 5">SCA</strain>
    </source>
</reference>
<feature type="domain" description="Fe-containing alcohol dehydrogenase-like C-terminal" evidence="3">
    <location>
        <begin position="206"/>
        <end position="400"/>
    </location>
</feature>
<dbReference type="InterPro" id="IPR001670">
    <property type="entry name" value="ADH_Fe/GldA"/>
</dbReference>
<dbReference type="InterPro" id="IPR039697">
    <property type="entry name" value="Alcohol_dehydrogenase_Fe"/>
</dbReference>
<dbReference type="Proteomes" id="UP000198304">
    <property type="component" value="Unassembled WGS sequence"/>
</dbReference>
<dbReference type="AlphaFoldDB" id="A0A239J1I5"/>
<sequence>MKMSVAFFVFLKKKGEFLVLEKVNQVPIKFVFGKGSLKNIGVLTKSYGKRAFVVTGRSSTKKTGVLDRVIGYLKEKDIDTVVFDEVESNPLTTTVKRAASLLKEHECDVVIGLGGGSSMDAAKCIAFSAVNEGDISDYIFGKEGKNALPIIAITTTAGTGSEGDSLAVLTNPETKDKKSLKSPYIYPKVSIIDPELMMTLPSSMIAATGFDALSHSVEAFLAKNSRSDIEEMALEAIGLLFKFLPKVYKNSTDTESWEKVAYANTIGGIVIDQAGVVLPHGMEHPVSGLLNATHGEGLAALFPKILEFSYKGCQEKFLRMAKVIGIEEQGLTKEEAALQCVKAFEKLLKALDLQVTLSQLGVKETHVDWLVENAMKTMTYAISNHPIPCKEKSLKELYVACL</sequence>
<dbReference type="InterPro" id="IPR056798">
    <property type="entry name" value="ADH_Fe_C"/>
</dbReference>
<evidence type="ECO:0000259" key="3">
    <source>
        <dbReference type="Pfam" id="PF25137"/>
    </source>
</evidence>
<protein>
    <submittedName>
        <fullName evidence="4">Alcohol dehydrogenase, class IV</fullName>
    </submittedName>
</protein>
<organism evidence="4 5">
    <name type="scientific">Anaerovirgula multivorans</name>
    <dbReference type="NCBI Taxonomy" id="312168"/>
    <lineage>
        <taxon>Bacteria</taxon>
        <taxon>Bacillati</taxon>
        <taxon>Bacillota</taxon>
        <taxon>Clostridia</taxon>
        <taxon>Peptostreptococcales</taxon>
        <taxon>Natronincolaceae</taxon>
        <taxon>Anaerovirgula</taxon>
    </lineage>
</organism>
<dbReference type="FunFam" id="3.40.50.1970:FF:000003">
    <property type="entry name" value="Alcohol dehydrogenase, iron-containing"/>
    <property type="match status" value="1"/>
</dbReference>
<dbReference type="PROSITE" id="PS00913">
    <property type="entry name" value="ADH_IRON_1"/>
    <property type="match status" value="1"/>
</dbReference>
<feature type="domain" description="Alcohol dehydrogenase iron-type/glycerol dehydrogenase GldA" evidence="2">
    <location>
        <begin position="27"/>
        <end position="194"/>
    </location>
</feature>
<dbReference type="CDD" id="cd08185">
    <property type="entry name" value="Fe-ADH-like"/>
    <property type="match status" value="1"/>
</dbReference>
<keyword evidence="5" id="KW-1185">Reference proteome</keyword>
<dbReference type="Pfam" id="PF25137">
    <property type="entry name" value="ADH_Fe_C"/>
    <property type="match status" value="1"/>
</dbReference>
<dbReference type="PANTHER" id="PTHR11496:SF104">
    <property type="entry name" value="3-DEOXY-ALPHA-D-MANNO-OCTULOSONATE 8-OXIDASE"/>
    <property type="match status" value="1"/>
</dbReference>
<keyword evidence="1" id="KW-0560">Oxidoreductase</keyword>
<dbReference type="Gene3D" id="1.20.1090.10">
    <property type="entry name" value="Dehydroquinate synthase-like - alpha domain"/>
    <property type="match status" value="1"/>
</dbReference>
<dbReference type="Gene3D" id="3.40.50.1970">
    <property type="match status" value="1"/>
</dbReference>
<dbReference type="EMBL" id="FZOJ01000031">
    <property type="protein sequence ID" value="SNS98514.1"/>
    <property type="molecule type" value="Genomic_DNA"/>
</dbReference>
<dbReference type="Pfam" id="PF00465">
    <property type="entry name" value="Fe-ADH"/>
    <property type="match status" value="1"/>
</dbReference>
<dbReference type="GO" id="GO:0046872">
    <property type="term" value="F:metal ion binding"/>
    <property type="evidence" value="ECO:0007669"/>
    <property type="project" value="InterPro"/>
</dbReference>
<dbReference type="SUPFAM" id="SSF56796">
    <property type="entry name" value="Dehydroquinate synthase-like"/>
    <property type="match status" value="1"/>
</dbReference>
<evidence type="ECO:0000313" key="4">
    <source>
        <dbReference type="EMBL" id="SNS98514.1"/>
    </source>
</evidence>
<name>A0A239J1I5_9FIRM</name>
<dbReference type="InterPro" id="IPR018211">
    <property type="entry name" value="ADH_Fe_CS"/>
</dbReference>
<dbReference type="GO" id="GO:0004022">
    <property type="term" value="F:alcohol dehydrogenase (NAD+) activity"/>
    <property type="evidence" value="ECO:0007669"/>
    <property type="project" value="TreeGrafter"/>
</dbReference>
<evidence type="ECO:0000313" key="5">
    <source>
        <dbReference type="Proteomes" id="UP000198304"/>
    </source>
</evidence>
<evidence type="ECO:0000259" key="2">
    <source>
        <dbReference type="Pfam" id="PF00465"/>
    </source>
</evidence>
<gene>
    <name evidence="4" type="ORF">SAMN05446037_103153</name>
</gene>
<dbReference type="PANTHER" id="PTHR11496">
    <property type="entry name" value="ALCOHOL DEHYDROGENASE"/>
    <property type="match status" value="1"/>
</dbReference>
<accession>A0A239J1I5</accession>